<keyword evidence="5" id="KW-0175">Coiled coil</keyword>
<evidence type="ECO:0000259" key="7">
    <source>
        <dbReference type="SMART" id="SM00528"/>
    </source>
</evidence>
<evidence type="ECO:0000256" key="2">
    <source>
        <dbReference type="ARBA" id="ARBA00010610"/>
    </source>
</evidence>
<dbReference type="Gene3D" id="4.10.430.10">
    <property type="entry name" value="Histone-like protein H-NS, C-terminal domain"/>
    <property type="match status" value="1"/>
</dbReference>
<dbReference type="EMBL" id="JAKZJU020000001">
    <property type="protein sequence ID" value="MDL2059714.1"/>
    <property type="molecule type" value="Genomic_DNA"/>
</dbReference>
<gene>
    <name evidence="8" type="ORF">MUN46_007215</name>
</gene>
<comment type="caution">
    <text evidence="8">The sequence shown here is derived from an EMBL/GenBank/DDBJ whole genome shotgun (WGS) entry which is preliminary data.</text>
</comment>
<keyword evidence="9" id="KW-1185">Reference proteome</keyword>
<evidence type="ECO:0000256" key="3">
    <source>
        <dbReference type="ARBA" id="ARBA00022490"/>
    </source>
</evidence>
<keyword evidence="3" id="KW-0963">Cytoplasm</keyword>
<feature type="compositionally biased region" description="Basic residues" evidence="6">
    <location>
        <begin position="70"/>
        <end position="79"/>
    </location>
</feature>
<evidence type="ECO:0000313" key="9">
    <source>
        <dbReference type="Proteomes" id="UP001165481"/>
    </source>
</evidence>
<dbReference type="InterPro" id="IPR037150">
    <property type="entry name" value="H-NS_C_dom_sf"/>
</dbReference>
<protein>
    <submittedName>
        <fullName evidence="8">H-NS histone family protein</fullName>
    </submittedName>
</protein>
<feature type="domain" description="DNA-binding protein H-NS-like C-terminal" evidence="7">
    <location>
        <begin position="70"/>
        <end position="114"/>
    </location>
</feature>
<organism evidence="8 9">
    <name type="scientific">Mesosutterella faecium</name>
    <dbReference type="NCBI Taxonomy" id="2925194"/>
    <lineage>
        <taxon>Bacteria</taxon>
        <taxon>Pseudomonadati</taxon>
        <taxon>Pseudomonadota</taxon>
        <taxon>Betaproteobacteria</taxon>
        <taxon>Burkholderiales</taxon>
        <taxon>Sutterellaceae</taxon>
        <taxon>Mesosutterella</taxon>
    </lineage>
</organism>
<evidence type="ECO:0000256" key="1">
    <source>
        <dbReference type="ARBA" id="ARBA00004453"/>
    </source>
</evidence>
<dbReference type="Pfam" id="PF00816">
    <property type="entry name" value="Histone_HNS"/>
    <property type="match status" value="1"/>
</dbReference>
<dbReference type="InterPro" id="IPR027444">
    <property type="entry name" value="H-NS_C_dom"/>
</dbReference>
<dbReference type="SMART" id="SM00528">
    <property type="entry name" value="HNS"/>
    <property type="match status" value="1"/>
</dbReference>
<dbReference type="PANTHER" id="PTHR38097">
    <property type="match status" value="1"/>
</dbReference>
<comment type="similarity">
    <text evidence="2">Belongs to the histone-like protein H-NS family.</text>
</comment>
<dbReference type="RefSeq" id="WP_243377403.1">
    <property type="nucleotide sequence ID" value="NZ_JAKZJU020000001.1"/>
</dbReference>
<evidence type="ECO:0000313" key="8">
    <source>
        <dbReference type="EMBL" id="MDL2059714.1"/>
    </source>
</evidence>
<reference evidence="8" key="1">
    <citation type="submission" date="2023-03" db="EMBL/GenBank/DDBJ databases">
        <title>Mesosutterella sp. nov. isolated from porcine feces.</title>
        <authorList>
            <person name="Yu S."/>
        </authorList>
    </citation>
    <scope>NUCLEOTIDE SEQUENCE</scope>
    <source>
        <strain evidence="8">AGMB02718</strain>
    </source>
</reference>
<proteinExistence type="inferred from homology"/>
<accession>A0ABT7IMW1</accession>
<feature type="region of interest" description="Disordered" evidence="6">
    <location>
        <begin position="55"/>
        <end position="79"/>
    </location>
</feature>
<evidence type="ECO:0000256" key="5">
    <source>
        <dbReference type="SAM" id="Coils"/>
    </source>
</evidence>
<evidence type="ECO:0000256" key="4">
    <source>
        <dbReference type="ARBA" id="ARBA00023125"/>
    </source>
</evidence>
<name>A0ABT7IMW1_9BURK</name>
<sequence>MLAENKKLDAKIQEARELKRQTESIMKQIRKSAIREIRQYMQRYEITLEDLSAAQTPREKAASAASETKKAKKSSIKAKYRSDDGKLTWTGRGLKPKWLTEELKKGRKLEEFLIDKN</sequence>
<feature type="coiled-coil region" evidence="5">
    <location>
        <begin position="1"/>
        <end position="54"/>
    </location>
</feature>
<dbReference type="SUPFAM" id="SSF81273">
    <property type="entry name" value="H-NS histone-like proteins"/>
    <property type="match status" value="1"/>
</dbReference>
<dbReference type="Proteomes" id="UP001165481">
    <property type="component" value="Unassembled WGS sequence"/>
</dbReference>
<dbReference type="PANTHER" id="PTHR38097:SF2">
    <property type="entry name" value="DNA-BINDING PROTEIN STPA"/>
    <property type="match status" value="1"/>
</dbReference>
<evidence type="ECO:0000256" key="6">
    <source>
        <dbReference type="SAM" id="MobiDB-lite"/>
    </source>
</evidence>
<comment type="subcellular location">
    <subcellularLocation>
        <location evidence="1">Cytoplasm</location>
        <location evidence="1">Nucleoid</location>
    </subcellularLocation>
</comment>
<keyword evidence="4" id="KW-0238">DNA-binding</keyword>